<keyword evidence="3 5" id="KW-1133">Transmembrane helix</keyword>
<evidence type="ECO:0000256" key="2">
    <source>
        <dbReference type="ARBA" id="ARBA00022692"/>
    </source>
</evidence>
<evidence type="ECO:0000256" key="3">
    <source>
        <dbReference type="ARBA" id="ARBA00022989"/>
    </source>
</evidence>
<protein>
    <recommendedName>
        <fullName evidence="6">ABC-2 type transporter transmembrane domain-containing protein</fullName>
    </recommendedName>
</protein>
<dbReference type="InterPro" id="IPR013525">
    <property type="entry name" value="ABC2_TM"/>
</dbReference>
<dbReference type="RefSeq" id="WP_345728828.1">
    <property type="nucleotide sequence ID" value="NZ_BAAAYN010000019.1"/>
</dbReference>
<dbReference type="Pfam" id="PF01061">
    <property type="entry name" value="ABC2_membrane"/>
    <property type="match status" value="1"/>
</dbReference>
<feature type="transmembrane region" description="Helical" evidence="5">
    <location>
        <begin position="162"/>
        <end position="183"/>
    </location>
</feature>
<evidence type="ECO:0000313" key="7">
    <source>
        <dbReference type="EMBL" id="GAA3387738.1"/>
    </source>
</evidence>
<keyword evidence="8" id="KW-1185">Reference proteome</keyword>
<feature type="transmembrane region" description="Helical" evidence="5">
    <location>
        <begin position="212"/>
        <end position="236"/>
    </location>
</feature>
<evidence type="ECO:0000256" key="4">
    <source>
        <dbReference type="ARBA" id="ARBA00023136"/>
    </source>
</evidence>
<keyword evidence="2 5" id="KW-0812">Transmembrane</keyword>
<evidence type="ECO:0000313" key="8">
    <source>
        <dbReference type="Proteomes" id="UP001501676"/>
    </source>
</evidence>
<dbReference type="PANTHER" id="PTHR37305">
    <property type="entry name" value="INTEGRAL MEMBRANE PROTEIN-RELATED"/>
    <property type="match status" value="1"/>
</dbReference>
<feature type="transmembrane region" description="Helical" evidence="5">
    <location>
        <begin position="98"/>
        <end position="123"/>
    </location>
</feature>
<sequence>MRHLVTSEFTKVRTIRSTVATLLLMAATTIGTALLVALTGSLHPGETALAGALGNSGVGLVVAGAFGVLVVSTEYSSGTMRATCAASPRRGAVLTAKVFVTAAPVFVVALVAAAIAYGVAGVLLDRASHPLGEPFPALFGVAACHAVAALLGLALGTALRNAAAGVSAVVGALLVPTLIGPLLGDAQPWVNGATPVAALQKLVGPTEGLGSLAAWPTVALMAAYTAAGLAASTYLFRTRDI</sequence>
<comment type="caution">
    <text evidence="7">The sequence shown here is derived from an EMBL/GenBank/DDBJ whole genome shotgun (WGS) entry which is preliminary data.</text>
</comment>
<proteinExistence type="predicted"/>
<organism evidence="7 8">
    <name type="scientific">Cryptosporangium minutisporangium</name>
    <dbReference type="NCBI Taxonomy" id="113569"/>
    <lineage>
        <taxon>Bacteria</taxon>
        <taxon>Bacillati</taxon>
        <taxon>Actinomycetota</taxon>
        <taxon>Actinomycetes</taxon>
        <taxon>Cryptosporangiales</taxon>
        <taxon>Cryptosporangiaceae</taxon>
        <taxon>Cryptosporangium</taxon>
    </lineage>
</organism>
<comment type="subcellular location">
    <subcellularLocation>
        <location evidence="1">Membrane</location>
        <topology evidence="1">Multi-pass membrane protein</topology>
    </subcellularLocation>
</comment>
<evidence type="ECO:0000256" key="1">
    <source>
        <dbReference type="ARBA" id="ARBA00004141"/>
    </source>
</evidence>
<feature type="transmembrane region" description="Helical" evidence="5">
    <location>
        <begin position="48"/>
        <end position="71"/>
    </location>
</feature>
<feature type="domain" description="ABC-2 type transporter transmembrane" evidence="6">
    <location>
        <begin position="13"/>
        <end position="178"/>
    </location>
</feature>
<reference evidence="8" key="1">
    <citation type="journal article" date="2019" name="Int. J. Syst. Evol. Microbiol.">
        <title>The Global Catalogue of Microorganisms (GCM) 10K type strain sequencing project: providing services to taxonomists for standard genome sequencing and annotation.</title>
        <authorList>
            <consortium name="The Broad Institute Genomics Platform"/>
            <consortium name="The Broad Institute Genome Sequencing Center for Infectious Disease"/>
            <person name="Wu L."/>
            <person name="Ma J."/>
        </authorList>
    </citation>
    <scope>NUCLEOTIDE SEQUENCE [LARGE SCALE GENOMIC DNA]</scope>
    <source>
        <strain evidence="8">JCM 9458</strain>
    </source>
</reference>
<evidence type="ECO:0000256" key="5">
    <source>
        <dbReference type="SAM" id="Phobius"/>
    </source>
</evidence>
<dbReference type="Proteomes" id="UP001501676">
    <property type="component" value="Unassembled WGS sequence"/>
</dbReference>
<feature type="transmembrane region" description="Helical" evidence="5">
    <location>
        <begin position="135"/>
        <end position="155"/>
    </location>
</feature>
<dbReference type="EMBL" id="BAAAYN010000019">
    <property type="protein sequence ID" value="GAA3387738.1"/>
    <property type="molecule type" value="Genomic_DNA"/>
</dbReference>
<keyword evidence="4 5" id="KW-0472">Membrane</keyword>
<evidence type="ECO:0000259" key="6">
    <source>
        <dbReference type="Pfam" id="PF01061"/>
    </source>
</evidence>
<feature type="transmembrane region" description="Helical" evidence="5">
    <location>
        <begin position="21"/>
        <end position="42"/>
    </location>
</feature>
<accession>A0ABP6SXF3</accession>
<name>A0ABP6SXF3_9ACTN</name>
<gene>
    <name evidence="7" type="ORF">GCM10020369_31320</name>
</gene>
<dbReference type="PANTHER" id="PTHR37305:SF1">
    <property type="entry name" value="MEMBRANE PROTEIN"/>
    <property type="match status" value="1"/>
</dbReference>